<dbReference type="Pfam" id="PF07715">
    <property type="entry name" value="Plug"/>
    <property type="match status" value="1"/>
</dbReference>
<comment type="similarity">
    <text evidence="10">Belongs to the TonB-dependent receptor family.</text>
</comment>
<dbReference type="InterPro" id="IPR000531">
    <property type="entry name" value="Beta-barrel_TonB"/>
</dbReference>
<comment type="subcellular location">
    <subcellularLocation>
        <location evidence="1">Cell outer membrane</location>
        <topology evidence="1">Multi-pass membrane protein</topology>
    </subcellularLocation>
</comment>
<evidence type="ECO:0000256" key="4">
    <source>
        <dbReference type="ARBA" id="ARBA00022692"/>
    </source>
</evidence>
<protein>
    <submittedName>
        <fullName evidence="14">TonB-dependent receptor domain-containing protein</fullName>
    </submittedName>
</protein>
<keyword evidence="2" id="KW-0813">Transport</keyword>
<dbReference type="Gene3D" id="2.40.170.20">
    <property type="entry name" value="TonB-dependent receptor, beta-barrel domain"/>
    <property type="match status" value="1"/>
</dbReference>
<dbReference type="PANTHER" id="PTHR30069">
    <property type="entry name" value="TONB-DEPENDENT OUTER MEMBRANE RECEPTOR"/>
    <property type="match status" value="1"/>
</dbReference>
<dbReference type="Gene3D" id="2.170.130.10">
    <property type="entry name" value="TonB-dependent receptor, plug domain"/>
    <property type="match status" value="1"/>
</dbReference>
<dbReference type="InterPro" id="IPR039426">
    <property type="entry name" value="TonB-dep_rcpt-like"/>
</dbReference>
<evidence type="ECO:0000259" key="12">
    <source>
        <dbReference type="Pfam" id="PF00593"/>
    </source>
</evidence>
<dbReference type="InterPro" id="IPR012910">
    <property type="entry name" value="Plug_dom"/>
</dbReference>
<evidence type="ECO:0000256" key="9">
    <source>
        <dbReference type="ARBA" id="ARBA00023237"/>
    </source>
</evidence>
<keyword evidence="4" id="KW-0812">Transmembrane</keyword>
<keyword evidence="5 11" id="KW-0732">Signal</keyword>
<evidence type="ECO:0000256" key="10">
    <source>
        <dbReference type="RuleBase" id="RU003357"/>
    </source>
</evidence>
<dbReference type="EMBL" id="JBHSCZ010000001">
    <property type="protein sequence ID" value="MFC4261539.1"/>
    <property type="molecule type" value="Genomic_DNA"/>
</dbReference>
<evidence type="ECO:0000256" key="1">
    <source>
        <dbReference type="ARBA" id="ARBA00004571"/>
    </source>
</evidence>
<dbReference type="Gene3D" id="2.60.40.1120">
    <property type="entry name" value="Carboxypeptidase-like, regulatory domain"/>
    <property type="match status" value="1"/>
</dbReference>
<evidence type="ECO:0000256" key="7">
    <source>
        <dbReference type="ARBA" id="ARBA00023136"/>
    </source>
</evidence>
<accession>A0ABV8QRG1</accession>
<dbReference type="InterPro" id="IPR008969">
    <property type="entry name" value="CarboxyPept-like_regulatory"/>
</dbReference>
<dbReference type="PANTHER" id="PTHR30069:SF29">
    <property type="entry name" value="HEMOGLOBIN AND HEMOGLOBIN-HAPTOGLOBIN-BINDING PROTEIN 1-RELATED"/>
    <property type="match status" value="1"/>
</dbReference>
<keyword evidence="8 14" id="KW-0675">Receptor</keyword>
<evidence type="ECO:0000256" key="11">
    <source>
        <dbReference type="SAM" id="SignalP"/>
    </source>
</evidence>
<dbReference type="Proteomes" id="UP001595907">
    <property type="component" value="Unassembled WGS sequence"/>
</dbReference>
<feature type="chain" id="PRO_5046910177" evidence="11">
    <location>
        <begin position="26"/>
        <end position="789"/>
    </location>
</feature>
<evidence type="ECO:0000256" key="2">
    <source>
        <dbReference type="ARBA" id="ARBA00022448"/>
    </source>
</evidence>
<dbReference type="InterPro" id="IPR036942">
    <property type="entry name" value="Beta-barrel_TonB_sf"/>
</dbReference>
<dbReference type="RefSeq" id="WP_379706071.1">
    <property type="nucleotide sequence ID" value="NZ_JBHSCZ010000001.1"/>
</dbReference>
<dbReference type="Pfam" id="PF00593">
    <property type="entry name" value="TonB_dep_Rec_b-barrel"/>
    <property type="match status" value="1"/>
</dbReference>
<keyword evidence="9" id="KW-0998">Cell outer membrane</keyword>
<evidence type="ECO:0000256" key="3">
    <source>
        <dbReference type="ARBA" id="ARBA00022452"/>
    </source>
</evidence>
<sequence>MKRLKPLFVLLLGSFCFVNTGFAQKKYTISGYVKDAASDETIIAASINISGKSSGVISNQYGFWSVTLAEGTYQITTSHVGYLPKSFSIALKADTVINIALLNSTGLSQEVVVTATKRDNNIKGTQMGKVTLPIEQIKSIPAFLGEVDLLKVVQLLPGVRNAGEGSAGIYVRGGGPDQNLIMLDDAVVYNTGHLFGFFSIFNADAIKNVSLIKGGMPAQYGGRLSSVLDVSMKEGNNQKFQTEGGIGLIASRFSVQGPIKKDKASFIISGRRTYVDALVKPFISKTSSFKGSGYYFYDLNAKINYKFSEKDRVYLSGYFGRDVFDFVNGKQSLNINIPWGNATGTLRWNHVFNNKLFTNTTAVYNDYNFEFNGLQNNFRIKLASGIRDLSLKQDYDYYPASNNKIKFGWLYTYHRFKPSVVSGQQDSVVFNPQNAQVKFAHEAAIYVQDDWDVSKKIKVNVGLRYSMFQQIGAYKIYKTDDFGNRLDSTVFKKGAPVKTYGGLEPRLSMRYEIDNETSVKASVTRNLQYIHLVSNSGTTLPTDLWVPSTIKVKPQISWLYAAGLFKNFENNTYETSVELYYKNMQNQIEYREGYIPSTLKDTEEDFTFGKGWSYGTELFINKVKGRLTGWIGYTLSWTWRKFDNLNQGNKYPAKYDRRNDMSIVASYDLSKKWKVSATFVYGTGNAATLPQRFYIVGGVLSQEYSNINQYRLPSYHRLDLSAILTPKKNAGRKYKTEWVFSIYNTYSRKNPYFIYFDQTGNPYDGSLTVQAKQVSLFPIIPAVTYNFKF</sequence>
<feature type="signal peptide" evidence="11">
    <location>
        <begin position="1"/>
        <end position="25"/>
    </location>
</feature>
<dbReference type="SUPFAM" id="SSF56935">
    <property type="entry name" value="Porins"/>
    <property type="match status" value="1"/>
</dbReference>
<gene>
    <name evidence="14" type="ORF">ACFOWM_01495</name>
</gene>
<dbReference type="InterPro" id="IPR037066">
    <property type="entry name" value="Plug_dom_sf"/>
</dbReference>
<keyword evidence="15" id="KW-1185">Reference proteome</keyword>
<evidence type="ECO:0000256" key="8">
    <source>
        <dbReference type="ARBA" id="ARBA00023170"/>
    </source>
</evidence>
<comment type="caution">
    <text evidence="14">The sequence shown here is derived from an EMBL/GenBank/DDBJ whole genome shotgun (WGS) entry which is preliminary data.</text>
</comment>
<organism evidence="14 15">
    <name type="scientific">Ferruginibacter yonginensis</name>
    <dbReference type="NCBI Taxonomy" id="1310416"/>
    <lineage>
        <taxon>Bacteria</taxon>
        <taxon>Pseudomonadati</taxon>
        <taxon>Bacteroidota</taxon>
        <taxon>Chitinophagia</taxon>
        <taxon>Chitinophagales</taxon>
        <taxon>Chitinophagaceae</taxon>
        <taxon>Ferruginibacter</taxon>
    </lineage>
</organism>
<dbReference type="Pfam" id="PF13715">
    <property type="entry name" value="CarbopepD_reg_2"/>
    <property type="match status" value="1"/>
</dbReference>
<evidence type="ECO:0000313" key="15">
    <source>
        <dbReference type="Proteomes" id="UP001595907"/>
    </source>
</evidence>
<proteinExistence type="inferred from homology"/>
<dbReference type="SUPFAM" id="SSF49464">
    <property type="entry name" value="Carboxypeptidase regulatory domain-like"/>
    <property type="match status" value="1"/>
</dbReference>
<feature type="domain" description="TonB-dependent receptor plug" evidence="13">
    <location>
        <begin position="146"/>
        <end position="223"/>
    </location>
</feature>
<name>A0ABV8QRG1_9BACT</name>
<reference evidence="15" key="1">
    <citation type="journal article" date="2019" name="Int. J. Syst. Evol. Microbiol.">
        <title>The Global Catalogue of Microorganisms (GCM) 10K type strain sequencing project: providing services to taxonomists for standard genome sequencing and annotation.</title>
        <authorList>
            <consortium name="The Broad Institute Genomics Platform"/>
            <consortium name="The Broad Institute Genome Sequencing Center for Infectious Disease"/>
            <person name="Wu L."/>
            <person name="Ma J."/>
        </authorList>
    </citation>
    <scope>NUCLEOTIDE SEQUENCE [LARGE SCALE GENOMIC DNA]</scope>
    <source>
        <strain evidence="15">CECT 8289</strain>
    </source>
</reference>
<feature type="domain" description="TonB-dependent receptor-like beta-barrel" evidence="12">
    <location>
        <begin position="288"/>
        <end position="722"/>
    </location>
</feature>
<keyword evidence="6 10" id="KW-0798">TonB box</keyword>
<evidence type="ECO:0000256" key="5">
    <source>
        <dbReference type="ARBA" id="ARBA00022729"/>
    </source>
</evidence>
<keyword evidence="3" id="KW-1134">Transmembrane beta strand</keyword>
<keyword evidence="7 10" id="KW-0472">Membrane</keyword>
<evidence type="ECO:0000313" key="14">
    <source>
        <dbReference type="EMBL" id="MFC4261539.1"/>
    </source>
</evidence>
<evidence type="ECO:0000256" key="6">
    <source>
        <dbReference type="ARBA" id="ARBA00023077"/>
    </source>
</evidence>
<evidence type="ECO:0000259" key="13">
    <source>
        <dbReference type="Pfam" id="PF07715"/>
    </source>
</evidence>